<feature type="transmembrane region" description="Helical" evidence="17">
    <location>
        <begin position="1237"/>
        <end position="1257"/>
    </location>
</feature>
<comment type="catalytic activity">
    <reaction evidence="16 17">
        <text>Ca(2+)(in) + ATP + H2O = Ca(2+)(out) + ADP + phosphate + H(+)</text>
        <dbReference type="Rhea" id="RHEA:18105"/>
        <dbReference type="ChEBI" id="CHEBI:15377"/>
        <dbReference type="ChEBI" id="CHEBI:15378"/>
        <dbReference type="ChEBI" id="CHEBI:29108"/>
        <dbReference type="ChEBI" id="CHEBI:30616"/>
        <dbReference type="ChEBI" id="CHEBI:43474"/>
        <dbReference type="ChEBI" id="CHEBI:456216"/>
        <dbReference type="EC" id="7.2.2.10"/>
    </reaction>
</comment>
<dbReference type="FunFam" id="2.70.150.10:FF:000028">
    <property type="entry name" value="Calcium-transporting ATPase"/>
    <property type="match status" value="1"/>
</dbReference>
<feature type="transmembrane region" description="Helical" evidence="17">
    <location>
        <begin position="1417"/>
        <end position="1440"/>
    </location>
</feature>
<feature type="compositionally biased region" description="Polar residues" evidence="18">
    <location>
        <begin position="1568"/>
        <end position="1578"/>
    </location>
</feature>
<dbReference type="SUPFAM" id="SSF81660">
    <property type="entry name" value="Metal cation-transporting ATPase, ATP-binding domain N"/>
    <property type="match status" value="1"/>
</dbReference>
<feature type="region of interest" description="Disordered" evidence="18">
    <location>
        <begin position="673"/>
        <end position="697"/>
    </location>
</feature>
<evidence type="ECO:0000256" key="7">
    <source>
        <dbReference type="ARBA" id="ARBA00022741"/>
    </source>
</evidence>
<dbReference type="InterPro" id="IPR036412">
    <property type="entry name" value="HAD-like_sf"/>
</dbReference>
<evidence type="ECO:0000256" key="5">
    <source>
        <dbReference type="ARBA" id="ARBA00022692"/>
    </source>
</evidence>
<evidence type="ECO:0000256" key="10">
    <source>
        <dbReference type="ARBA" id="ARBA00022842"/>
    </source>
</evidence>
<evidence type="ECO:0000256" key="12">
    <source>
        <dbReference type="ARBA" id="ARBA00022989"/>
    </source>
</evidence>
<dbReference type="EC" id="7.2.2.10" evidence="17"/>
<evidence type="ECO:0000256" key="6">
    <source>
        <dbReference type="ARBA" id="ARBA00022723"/>
    </source>
</evidence>
<comment type="subcellular location">
    <subcellularLocation>
        <location evidence="17">Membrane</location>
        <topology evidence="17">Multi-pass membrane protein</topology>
    </subcellularLocation>
    <subcellularLocation>
        <location evidence="1">Vacuole membrane</location>
        <topology evidence="1">Multi-pass membrane protein</topology>
    </subcellularLocation>
</comment>
<evidence type="ECO:0000256" key="18">
    <source>
        <dbReference type="SAM" id="MobiDB-lite"/>
    </source>
</evidence>
<reference evidence="20" key="1">
    <citation type="submission" date="2022-07" db="EMBL/GenBank/DDBJ databases">
        <title>Phylogenomic reconstructions and comparative analyses of Kickxellomycotina fungi.</title>
        <authorList>
            <person name="Reynolds N.K."/>
            <person name="Stajich J.E."/>
            <person name="Barry K."/>
            <person name="Grigoriev I.V."/>
            <person name="Crous P."/>
            <person name="Smith M.E."/>
        </authorList>
    </citation>
    <scope>NUCLEOTIDE SEQUENCE</scope>
    <source>
        <strain evidence="20">RSA 567</strain>
    </source>
</reference>
<dbReference type="SUPFAM" id="SSF81653">
    <property type="entry name" value="Calcium ATPase, transduction domain A"/>
    <property type="match status" value="1"/>
</dbReference>
<feature type="transmembrane region" description="Helical" evidence="17">
    <location>
        <begin position="151"/>
        <end position="168"/>
    </location>
</feature>
<dbReference type="GO" id="GO:0005774">
    <property type="term" value="C:vacuolar membrane"/>
    <property type="evidence" value="ECO:0007669"/>
    <property type="project" value="UniProtKB-SubCell"/>
</dbReference>
<keyword evidence="7 17" id="KW-0547">Nucleotide-binding</keyword>
<feature type="compositionally biased region" description="Polar residues" evidence="18">
    <location>
        <begin position="844"/>
        <end position="868"/>
    </location>
</feature>
<feature type="transmembrane region" description="Helical" evidence="17">
    <location>
        <begin position="225"/>
        <end position="242"/>
    </location>
</feature>
<feature type="region of interest" description="Disordered" evidence="18">
    <location>
        <begin position="1521"/>
        <end position="1548"/>
    </location>
</feature>
<feature type="transmembrane region" description="Helical" evidence="17">
    <location>
        <begin position="1311"/>
        <end position="1331"/>
    </location>
</feature>
<dbReference type="EMBL" id="JANBQB010000214">
    <property type="protein sequence ID" value="KAJ1979533.1"/>
    <property type="molecule type" value="Genomic_DNA"/>
</dbReference>
<feature type="transmembrane region" description="Helical" evidence="17">
    <location>
        <begin position="1385"/>
        <end position="1405"/>
    </location>
</feature>
<evidence type="ECO:0000313" key="21">
    <source>
        <dbReference type="Proteomes" id="UP001151582"/>
    </source>
</evidence>
<dbReference type="Gene3D" id="3.40.50.1000">
    <property type="entry name" value="HAD superfamily/HAD-like"/>
    <property type="match status" value="2"/>
</dbReference>
<keyword evidence="8 17" id="KW-0106">Calcium</keyword>
<dbReference type="Proteomes" id="UP001151582">
    <property type="component" value="Unassembled WGS sequence"/>
</dbReference>
<feature type="compositionally biased region" description="Polar residues" evidence="18">
    <location>
        <begin position="1536"/>
        <end position="1548"/>
    </location>
</feature>
<dbReference type="GO" id="GO:0016887">
    <property type="term" value="F:ATP hydrolysis activity"/>
    <property type="evidence" value="ECO:0007669"/>
    <property type="project" value="InterPro"/>
</dbReference>
<dbReference type="Gene3D" id="3.40.1110.10">
    <property type="entry name" value="Calcium-transporting ATPase, cytoplasmic domain N"/>
    <property type="match status" value="3"/>
</dbReference>
<dbReference type="GO" id="GO:0005886">
    <property type="term" value="C:plasma membrane"/>
    <property type="evidence" value="ECO:0007669"/>
    <property type="project" value="TreeGrafter"/>
</dbReference>
<dbReference type="InterPro" id="IPR059000">
    <property type="entry name" value="ATPase_P-type_domA"/>
</dbReference>
<feature type="region of interest" description="Disordered" evidence="18">
    <location>
        <begin position="1"/>
        <end position="25"/>
    </location>
</feature>
<dbReference type="Gene3D" id="2.70.150.10">
    <property type="entry name" value="Calcium-transporting ATPase, cytoplasmic transduction domain A"/>
    <property type="match status" value="1"/>
</dbReference>
<feature type="compositionally biased region" description="Polar residues" evidence="18">
    <location>
        <begin position="1"/>
        <end position="10"/>
    </location>
</feature>
<feature type="region of interest" description="Disordered" evidence="18">
    <location>
        <begin position="844"/>
        <end position="889"/>
    </location>
</feature>
<feature type="transmembrane region" description="Helical" evidence="17">
    <location>
        <begin position="383"/>
        <end position="405"/>
    </location>
</feature>
<evidence type="ECO:0000259" key="19">
    <source>
        <dbReference type="SMART" id="SM00831"/>
    </source>
</evidence>
<accession>A0A9W8B3F5</accession>
<name>A0A9W8B3F5_9FUNG</name>
<dbReference type="SUPFAM" id="SSF81665">
    <property type="entry name" value="Calcium ATPase, transmembrane domain M"/>
    <property type="match status" value="1"/>
</dbReference>
<dbReference type="PANTHER" id="PTHR24093:SF369">
    <property type="entry name" value="CALCIUM-TRANSPORTING ATPASE"/>
    <property type="match status" value="1"/>
</dbReference>
<keyword evidence="6" id="KW-0479">Metal-binding</keyword>
<comment type="caution">
    <text evidence="20">The sequence shown here is derived from an EMBL/GenBank/DDBJ whole genome shotgun (WGS) entry which is preliminary data.</text>
</comment>
<dbReference type="Pfam" id="PF00690">
    <property type="entry name" value="Cation_ATPase_N"/>
    <property type="match status" value="1"/>
</dbReference>
<dbReference type="InterPro" id="IPR004014">
    <property type="entry name" value="ATPase_P-typ_cation-transptr_N"/>
</dbReference>
<dbReference type="Pfam" id="PF00122">
    <property type="entry name" value="E1-E2_ATPase"/>
    <property type="match status" value="1"/>
</dbReference>
<keyword evidence="13 17" id="KW-0406">Ion transport</keyword>
<dbReference type="Gene3D" id="1.20.1110.10">
    <property type="entry name" value="Calcium-transporting ATPase, transmembrane domain"/>
    <property type="match status" value="2"/>
</dbReference>
<keyword evidence="12 17" id="KW-1133">Transmembrane helix</keyword>
<dbReference type="InterPro" id="IPR023298">
    <property type="entry name" value="ATPase_P-typ_TM_dom_sf"/>
</dbReference>
<keyword evidence="5 17" id="KW-0812">Transmembrane</keyword>
<evidence type="ECO:0000256" key="1">
    <source>
        <dbReference type="ARBA" id="ARBA00004128"/>
    </source>
</evidence>
<evidence type="ECO:0000256" key="9">
    <source>
        <dbReference type="ARBA" id="ARBA00022840"/>
    </source>
</evidence>
<dbReference type="InterPro" id="IPR023214">
    <property type="entry name" value="HAD_sf"/>
</dbReference>
<dbReference type="InterPro" id="IPR023299">
    <property type="entry name" value="ATPase_P-typ_cyto_dom_N"/>
</dbReference>
<evidence type="ECO:0000256" key="2">
    <source>
        <dbReference type="ARBA" id="ARBA00022448"/>
    </source>
</evidence>
<keyword evidence="4 17" id="KW-0109">Calcium transport</keyword>
<evidence type="ECO:0000256" key="8">
    <source>
        <dbReference type="ARBA" id="ARBA00022837"/>
    </source>
</evidence>
<feature type="domain" description="Cation-transporting P-type ATPase N-terminal" evidence="19">
    <location>
        <begin position="104"/>
        <end position="167"/>
    </location>
</feature>
<keyword evidence="9 17" id="KW-0067">ATP-binding</keyword>
<dbReference type="Pfam" id="PF13246">
    <property type="entry name" value="Cation_ATPase"/>
    <property type="match status" value="2"/>
</dbReference>
<evidence type="ECO:0000256" key="13">
    <source>
        <dbReference type="ARBA" id="ARBA00023065"/>
    </source>
</evidence>
<feature type="compositionally biased region" description="Basic residues" evidence="18">
    <location>
        <begin position="523"/>
        <end position="535"/>
    </location>
</feature>
<dbReference type="FunFam" id="3.40.50.1000:FF:000018">
    <property type="entry name" value="Calcium-transporting ATPase"/>
    <property type="match status" value="1"/>
</dbReference>
<keyword evidence="11" id="KW-1278">Translocase</keyword>
<feature type="transmembrane region" description="Helical" evidence="17">
    <location>
        <begin position="426"/>
        <end position="453"/>
    </location>
</feature>
<keyword evidence="3" id="KW-0926">Vacuole</keyword>
<dbReference type="SUPFAM" id="SSF56784">
    <property type="entry name" value="HAD-like"/>
    <property type="match status" value="2"/>
</dbReference>
<dbReference type="PROSITE" id="PS00154">
    <property type="entry name" value="ATPASE_E1_E2"/>
    <property type="match status" value="1"/>
</dbReference>
<dbReference type="PRINTS" id="PR00120">
    <property type="entry name" value="HATPASE"/>
</dbReference>
<dbReference type="InterPro" id="IPR018303">
    <property type="entry name" value="ATPase_P-typ_P_site"/>
</dbReference>
<dbReference type="InterPro" id="IPR006408">
    <property type="entry name" value="P-type_ATPase_IIB"/>
</dbReference>
<dbReference type="NCBIfam" id="TIGR01517">
    <property type="entry name" value="ATPase-IIB_Ca"/>
    <property type="match status" value="1"/>
</dbReference>
<keyword evidence="14 17" id="KW-0472">Membrane</keyword>
<feature type="transmembrane region" description="Helical" evidence="17">
    <location>
        <begin position="1264"/>
        <end position="1286"/>
    </location>
</feature>
<feature type="region of interest" description="Disordered" evidence="18">
    <location>
        <begin position="581"/>
        <end position="622"/>
    </location>
</feature>
<evidence type="ECO:0000256" key="16">
    <source>
        <dbReference type="ARBA" id="ARBA00048694"/>
    </source>
</evidence>
<keyword evidence="21" id="KW-1185">Reference proteome</keyword>
<evidence type="ECO:0000256" key="17">
    <source>
        <dbReference type="RuleBase" id="RU361146"/>
    </source>
</evidence>
<evidence type="ECO:0000256" key="3">
    <source>
        <dbReference type="ARBA" id="ARBA00022554"/>
    </source>
</evidence>
<dbReference type="PRINTS" id="PR00119">
    <property type="entry name" value="CATATPASE"/>
</dbReference>
<dbReference type="GO" id="GO:0005388">
    <property type="term" value="F:P-type calcium transporter activity"/>
    <property type="evidence" value="ECO:0007669"/>
    <property type="project" value="UniProtKB-EC"/>
</dbReference>
<keyword evidence="2 17" id="KW-0813">Transport</keyword>
<evidence type="ECO:0000256" key="4">
    <source>
        <dbReference type="ARBA" id="ARBA00022568"/>
    </source>
</evidence>
<dbReference type="PANTHER" id="PTHR24093">
    <property type="entry name" value="CATION TRANSPORTING ATPASE"/>
    <property type="match status" value="1"/>
</dbReference>
<feature type="region of interest" description="Disordered" evidence="18">
    <location>
        <begin position="1568"/>
        <end position="1595"/>
    </location>
</feature>
<dbReference type="NCBIfam" id="TIGR01494">
    <property type="entry name" value="ATPase_P-type"/>
    <property type="match status" value="2"/>
</dbReference>
<evidence type="ECO:0000256" key="11">
    <source>
        <dbReference type="ARBA" id="ARBA00022967"/>
    </source>
</evidence>
<dbReference type="SMART" id="SM00831">
    <property type="entry name" value="Cation_ATPase_N"/>
    <property type="match status" value="1"/>
</dbReference>
<dbReference type="InterPro" id="IPR001757">
    <property type="entry name" value="P_typ_ATPase"/>
</dbReference>
<evidence type="ECO:0000313" key="20">
    <source>
        <dbReference type="EMBL" id="KAJ1979533.1"/>
    </source>
</evidence>
<feature type="region of interest" description="Disordered" evidence="18">
    <location>
        <begin position="517"/>
        <end position="537"/>
    </location>
</feature>
<comment type="similarity">
    <text evidence="15 17">Belongs to the cation transport ATPase (P-type) (TC 3.A.3) family.</text>
</comment>
<organism evidence="20 21">
    <name type="scientific">Dimargaris verticillata</name>
    <dbReference type="NCBI Taxonomy" id="2761393"/>
    <lineage>
        <taxon>Eukaryota</taxon>
        <taxon>Fungi</taxon>
        <taxon>Fungi incertae sedis</taxon>
        <taxon>Zoopagomycota</taxon>
        <taxon>Kickxellomycotina</taxon>
        <taxon>Dimargaritomycetes</taxon>
        <taxon>Dimargaritales</taxon>
        <taxon>Dimargaritaceae</taxon>
        <taxon>Dimargaris</taxon>
    </lineage>
</organism>
<evidence type="ECO:0000256" key="15">
    <source>
        <dbReference type="ARBA" id="ARBA00038148"/>
    </source>
</evidence>
<dbReference type="FunFam" id="1.20.1110.10:FF:000039">
    <property type="entry name" value="Calcium-transporting ATPase"/>
    <property type="match status" value="1"/>
</dbReference>
<feature type="region of interest" description="Disordered" evidence="18">
    <location>
        <begin position="71"/>
        <end position="100"/>
    </location>
</feature>
<feature type="compositionally biased region" description="Low complexity" evidence="18">
    <location>
        <begin position="601"/>
        <end position="613"/>
    </location>
</feature>
<dbReference type="InterPro" id="IPR008250">
    <property type="entry name" value="ATPase_P-typ_transduc_dom_A_sf"/>
</dbReference>
<proteinExistence type="inferred from homology"/>
<feature type="transmembrane region" description="Helical" evidence="17">
    <location>
        <begin position="188"/>
        <end position="205"/>
    </location>
</feature>
<dbReference type="GO" id="GO:0005524">
    <property type="term" value="F:ATP binding"/>
    <property type="evidence" value="ECO:0007669"/>
    <property type="project" value="UniProtKB-KW"/>
</dbReference>
<protein>
    <recommendedName>
        <fullName evidence="17">Calcium-transporting ATPase</fullName>
        <ecNumber evidence="17">7.2.2.10</ecNumber>
    </recommendedName>
</protein>
<keyword evidence="10" id="KW-0460">Magnesium</keyword>
<sequence>MSTTNTSSTVDGKDAPAATNASPRFHLTTAQLEALLDPKDVDKLLEYGGTAGLLDALDTHAELGLFVNGSEPEVSRRNPHQAPATPLAAGGSGSAAASKDKSSAGHLRQDVLEQLDAQFPERVAQYGKNVLPKVQIKSFWRLAWEALQEKILILLTVAAVVSLALGIYEDVTGDDPNEPKVNWVEGFAIIVAIMIVVLAGSLNDYQKERQFQKLNAKKEDRQVKVIRNGGAVFISVYAVQVGDMMELEPGDILCADAVLVRNTNGMRCDESSVTGESDPIRKHALVPIASASPSADASLDANQRNSVDDSDPLLALPAATPAYEVQEDTDPFLISGSKVLEGVGRGVVIAVGENSFYGKTMLSLRSESEGTPLQVKLNHLAGLIAKFGFAAAVAMLIALLIRYFVNFGRGEVSRRAAQVVDAIVQIIITTVTIVVVAVPEGLPLAVTLALAFATTRMVDDHCLVRVLAACETMGSATTICSDKTGTLTQNRMTVVAGTIGDAYRFAQEMGTGHLDLEVESKKSRSRTKRTPRSYRRVTDWVRDHRRHHPVSSNAVEFDAVSAMTGDKDALTPDVKIVITEVDADQAPTGIESPTSPDGDEPLLSSAAASPRPSDVSRDGSAMSVQSSAYSSATSLSMECDAVLNMATVSQHLPGKVMVLVHEAIAINSTAFEGVESPRPSLDDPSGRPSPTATSPSWLAKWRQRLLPRKRHQPIKDSVGTDTHLLGISGEKSHDAAASPSAGDSNNVFMGSKTEAALLQWSKNCQAPDYQSIRDSVEVVQMWPFNSASKRMSTLVKYVRKADDGCGPTEVFYRLYVKGAPEIILHHCSHVLHGAGYSRTMGSVTPRRTNSAMTDTTSVPPSPTASYSRSPDPMMTLTVPSGASSPDDTEDVQAPFLSVPSSTPGFDLDARTSPLTQATAFSPRSDTMSHPFIQVDDTIAESNSAGHPSPTEEMTLSVPASGTATLGPPRIQTEDLLSVHSAYRNGQQPRTPSASFTSSASERSFVFPAYQSGLPVVPMDADLSQALHQQVASYSSKSLRTIALAFREFATYDEALFEAEQDNAIVEQLTWLGVFGIEDPLRPGVIESVAMCKKAGMMVRMVTGDNVLTARSIATQCGIYTPNGGGLILEGPEFRKLSDDEKSVIVPRLQVLARSSPEDKKTLVAWLKQTGEVVAVTGDGTNDGPALKTADIGFSMGIAGTEVAKEASSIILMDDNFASIVKAAMWGRCVNDAVRKFLQFQLTVNVTAVLLAFISAVADDEQASVLTAVQLLWVNLIMDTLAALALATDPPTVALLNRPPEKRNGPLVNYDMWRMILGQSVLQVAVCLVLYFKGPAIFGYDNSDPLQRLQMRTLVFNTFVFLQIFNEFNARILGRKFNVFAGVLRNWYFTSIFVLIVFLQVIIVEFGDVAFRTTHQSWDLWLTAIIIGFLSLPMAVLVKLVPDWWFGWLPKSLSDIYFYRPELDWKNPVDQVHHQITVHPMFKDRSPASLSAAEPKPGLGDHEATTMVPVDQPKAATAVTTLQTNRDSAKLGVSGGSEKSPTPSYRRNKSSVGLTTAAMMVPALSLSSIGVTSTPSSRPHSPFKDDIYKSPPPPPN</sequence>
<dbReference type="GO" id="GO:0006874">
    <property type="term" value="P:intracellular calcium ion homeostasis"/>
    <property type="evidence" value="ECO:0007669"/>
    <property type="project" value="TreeGrafter"/>
</dbReference>
<gene>
    <name evidence="20" type="primary">PMC1_1</name>
    <name evidence="20" type="ORF">H4R34_002791</name>
</gene>
<dbReference type="InterPro" id="IPR006068">
    <property type="entry name" value="ATPase_P-typ_cation-transptr_C"/>
</dbReference>
<comment type="function">
    <text evidence="17">Catalyzes the hydrolysis of ATP coupled with the transport of calcium.</text>
</comment>
<dbReference type="Pfam" id="PF00689">
    <property type="entry name" value="Cation_ATPase_C"/>
    <property type="match status" value="1"/>
</dbReference>
<dbReference type="OrthoDB" id="3352408at2759"/>
<dbReference type="GO" id="GO:0046872">
    <property type="term" value="F:metal ion binding"/>
    <property type="evidence" value="ECO:0007669"/>
    <property type="project" value="UniProtKB-KW"/>
</dbReference>
<evidence type="ECO:0000256" key="14">
    <source>
        <dbReference type="ARBA" id="ARBA00023136"/>
    </source>
</evidence>